<protein>
    <submittedName>
        <fullName evidence="3">RNA-binding protein</fullName>
    </submittedName>
</protein>
<evidence type="ECO:0000256" key="1">
    <source>
        <dbReference type="ARBA" id="ARBA00022729"/>
    </source>
</evidence>
<dbReference type="OrthoDB" id="1488345at2"/>
<dbReference type="AlphaFoldDB" id="A0A3D8LC98"/>
<feature type="domain" description="ASPIC/UnbV" evidence="2">
    <location>
        <begin position="522"/>
        <end position="589"/>
    </location>
</feature>
<dbReference type="PANTHER" id="PTHR16026">
    <property type="entry name" value="CARTILAGE ACIDIC PROTEIN 1"/>
    <property type="match status" value="1"/>
</dbReference>
<dbReference type="InterPro" id="IPR028994">
    <property type="entry name" value="Integrin_alpha_N"/>
</dbReference>
<dbReference type="Pfam" id="PF07593">
    <property type="entry name" value="UnbV_ASPIC"/>
    <property type="match status" value="1"/>
</dbReference>
<proteinExistence type="predicted"/>
<dbReference type="EMBL" id="QRGR01000011">
    <property type="protein sequence ID" value="RDV15038.1"/>
    <property type="molecule type" value="Genomic_DNA"/>
</dbReference>
<evidence type="ECO:0000313" key="4">
    <source>
        <dbReference type="Proteomes" id="UP000256708"/>
    </source>
</evidence>
<evidence type="ECO:0000259" key="2">
    <source>
        <dbReference type="Pfam" id="PF07593"/>
    </source>
</evidence>
<evidence type="ECO:0000313" key="3">
    <source>
        <dbReference type="EMBL" id="RDV15038.1"/>
    </source>
</evidence>
<comment type="caution">
    <text evidence="3">The sequence shown here is derived from an EMBL/GenBank/DDBJ whole genome shotgun (WGS) entry which is preliminary data.</text>
</comment>
<gene>
    <name evidence="3" type="ORF">DXT99_12220</name>
</gene>
<dbReference type="Proteomes" id="UP000256708">
    <property type="component" value="Unassembled WGS sequence"/>
</dbReference>
<accession>A0A3D8LC98</accession>
<dbReference type="SUPFAM" id="SSF69318">
    <property type="entry name" value="Integrin alpha N-terminal domain"/>
    <property type="match status" value="3"/>
</dbReference>
<reference evidence="4" key="1">
    <citation type="submission" date="2018-08" db="EMBL/GenBank/DDBJ databases">
        <authorList>
            <person name="Liu Z.-W."/>
            <person name="Du Z.-J."/>
        </authorList>
    </citation>
    <scope>NUCLEOTIDE SEQUENCE [LARGE SCALE GENOMIC DNA]</scope>
    <source>
        <strain evidence="4">H4X</strain>
    </source>
</reference>
<dbReference type="InterPro" id="IPR027039">
    <property type="entry name" value="Crtac1"/>
</dbReference>
<keyword evidence="4" id="KW-1185">Reference proteome</keyword>
<keyword evidence="1" id="KW-0732">Signal</keyword>
<organism evidence="3 4">
    <name type="scientific">Pontibacter diazotrophicus</name>
    <dbReference type="NCBI Taxonomy" id="1400979"/>
    <lineage>
        <taxon>Bacteria</taxon>
        <taxon>Pseudomonadati</taxon>
        <taxon>Bacteroidota</taxon>
        <taxon>Cytophagia</taxon>
        <taxon>Cytophagales</taxon>
        <taxon>Hymenobacteraceae</taxon>
        <taxon>Pontibacter</taxon>
    </lineage>
</organism>
<dbReference type="InterPro" id="IPR013517">
    <property type="entry name" value="FG-GAP"/>
</dbReference>
<dbReference type="Pfam" id="PF13517">
    <property type="entry name" value="FG-GAP_3"/>
    <property type="match status" value="8"/>
</dbReference>
<name>A0A3D8LC98_9BACT</name>
<sequence length="1173" mass="129886">MFMKYSNYTLLAVLLLIFTNCKYFSPKEPVLFELLAAEETGISFNNKLPENDTLNAMQFDYLYNGGGVAVGDINNDGLEDIYFTGNKVSGKLYLNKGNLKFEDITDKAGVATERWSTGVAMVDINQDGFLDIYICMAGPVEEADMANLLFINNGNNTFNEAAKAYGLADTGYSTHAAFLDYDRDGDLDMYLLTNAREEQNRNLVRPKTNDGLAKSTDRLYRNNGNNTFTNVSQKAGINIEGYGLGVGISDINQDGWPDVYVANDFITNDLLWINNGDGTFSDKINQYLSHQSYNGMGTDIADINNDGYQEIMVLDMLPEENKHQKTMLMPANYDRFMMNLELGYEPQYVRNSLQLNNGNGTFSEIGQLAGVSNTDWSWGPLFADFDNDGYRDILVTNGYRKDVTNLDFATYTVGLNKFGTEEANKKEFTKELKKLEGTKTHNYIYRNNKDLTFTDMSEAWGLSDPSYSNGGAYADLDNDGDLDMVVNNIDEEAFVYQNRAESFLKNNFLKVKFKGTAQNRFGIGAKLKLAYGNKQQVYEHYTHKGYKSTVYNIAHFGLGKDSLVQTLEVIWPDGKSQVLQQVKPNQLLTLDYNNATAKPIAPKPLANILFKEVSDDLGIKYDQKEASYDDFKQEFLLPHKLSQNGPGIAVGDADGNGLEDFYVGGATQHTGMLFLQDENGNFASRPFAKEGTQEEDMGVLFFDADNDGDLDLYVVSGGVENPAGSSDYQDRLYKNDGNGKFALDAKALPATLASGSCVTAADYDRDGDLDLFVGGRVVPGKYPLPAQSYLLQNNGGKFKDVTRTAAKSLTNLGLVTSAIWTDFNQDKQVDLIVVGEWMPVTFFQNKNGVFTDVTAETGLQHTSGWWNNITGADFDGDGDIDYVAGNLGLNSKYKGSAKEPVCIYAKDFDSNGSIDPILFYYIQGKNHPTHPRDGLTSQIVGMRKRFPTYAKYGEATLEDMFLEEELEDAYVVRGEYFKTSYMENLGNGKFKIKALPMQAQFGPVFGISTKDFDGDNKLDLLLIGNSYATEVLTGWYDGLIGLYLKGDGKGGFTPVSVNQSGFMVKEDGKALTEITSAKGETLVLAAVNQGPLRVFKTNNAIANKPVKLEPQDAYGIVTTKDGKKQRYEFYYGGSYLSQGSRTWQLPANATAATIYNYKGKGRSIAPTATIVSR</sequence>
<dbReference type="InterPro" id="IPR011519">
    <property type="entry name" value="UnbV_ASPIC"/>
</dbReference>
<dbReference type="PANTHER" id="PTHR16026:SF0">
    <property type="entry name" value="CARTILAGE ACIDIC PROTEIN 1"/>
    <property type="match status" value="1"/>
</dbReference>
<dbReference type="Gene3D" id="2.130.10.130">
    <property type="entry name" value="Integrin alpha, N-terminal"/>
    <property type="match status" value="3"/>
</dbReference>